<dbReference type="CDD" id="cd13629">
    <property type="entry name" value="PBP2_Dsm1740"/>
    <property type="match status" value="1"/>
</dbReference>
<evidence type="ECO:0000313" key="6">
    <source>
        <dbReference type="Proteomes" id="UP000809273"/>
    </source>
</evidence>
<dbReference type="SMART" id="SM00079">
    <property type="entry name" value="PBPe"/>
    <property type="match status" value="1"/>
</dbReference>
<feature type="signal peptide" evidence="2">
    <location>
        <begin position="1"/>
        <end position="22"/>
    </location>
</feature>
<proteinExistence type="predicted"/>
<feature type="chain" id="PRO_5038781842" evidence="2">
    <location>
        <begin position="23"/>
        <end position="283"/>
    </location>
</feature>
<dbReference type="EMBL" id="JAFGIX010000033">
    <property type="protein sequence ID" value="MBN1572970.1"/>
    <property type="molecule type" value="Genomic_DNA"/>
</dbReference>
<evidence type="ECO:0000313" key="5">
    <source>
        <dbReference type="EMBL" id="MBN1572970.1"/>
    </source>
</evidence>
<organism evidence="5 6">
    <name type="scientific">Candidatus Zymogenus saltonus</name>
    <dbReference type="NCBI Taxonomy" id="2844893"/>
    <lineage>
        <taxon>Bacteria</taxon>
        <taxon>Deltaproteobacteria</taxon>
        <taxon>Candidatus Zymogenia</taxon>
        <taxon>Candidatus Zymogeniales</taxon>
        <taxon>Candidatus Zymogenaceae</taxon>
        <taxon>Candidatus Zymogenus</taxon>
    </lineage>
</organism>
<evidence type="ECO:0000259" key="3">
    <source>
        <dbReference type="SMART" id="SM00062"/>
    </source>
</evidence>
<dbReference type="SUPFAM" id="SSF53850">
    <property type="entry name" value="Periplasmic binding protein-like II"/>
    <property type="match status" value="1"/>
</dbReference>
<reference evidence="5" key="2">
    <citation type="submission" date="2021-01" db="EMBL/GenBank/DDBJ databases">
        <authorList>
            <person name="Hahn C.R."/>
            <person name="Youssef N.H."/>
            <person name="Elshahed M."/>
        </authorList>
    </citation>
    <scope>NUCLEOTIDE SEQUENCE</scope>
    <source>
        <strain evidence="5">Zod_Metabat.24</strain>
    </source>
</reference>
<evidence type="ECO:0000259" key="4">
    <source>
        <dbReference type="SMART" id="SM00079"/>
    </source>
</evidence>
<dbReference type="PANTHER" id="PTHR35936:SF17">
    <property type="entry name" value="ARGININE-BINDING EXTRACELLULAR PROTEIN ARTP"/>
    <property type="match status" value="1"/>
</dbReference>
<accession>A0A9D8KFD2</accession>
<dbReference type="InterPro" id="IPR001320">
    <property type="entry name" value="Iontro_rcpt_C"/>
</dbReference>
<dbReference type="AlphaFoldDB" id="A0A9D8KFD2"/>
<feature type="domain" description="Solute-binding protein family 3/N-terminal" evidence="3">
    <location>
        <begin position="50"/>
        <end position="274"/>
    </location>
</feature>
<dbReference type="PANTHER" id="PTHR35936">
    <property type="entry name" value="MEMBRANE-BOUND LYTIC MUREIN TRANSGLYCOSYLASE F"/>
    <property type="match status" value="1"/>
</dbReference>
<dbReference type="GO" id="GO:0015276">
    <property type="term" value="F:ligand-gated monoatomic ion channel activity"/>
    <property type="evidence" value="ECO:0007669"/>
    <property type="project" value="InterPro"/>
</dbReference>
<comment type="caution">
    <text evidence="5">The sequence shown here is derived from an EMBL/GenBank/DDBJ whole genome shotgun (WGS) entry which is preliminary data.</text>
</comment>
<sequence>MKNRIVKYILLFLYLLLLSSCSDDNGGLVAVTPETIAENSTLNTILKRGKLIVGMDIADIRYQPFEMKDANGKIIGFDADLAQMMADELNVTLEIVESNWDGIISDLVNKKFDIIISGMSITTERNKAINFSRPYYLSGKCLLVNIEYAGRVMTYHDLNRPGVVVTTTFHDDMVLDRYLPDATIVRHEKADDAALEVSEGRAQAFIVDKALLATFAKKYPDTTFSIVTPFTYEPVAMGTRKGDPDLLNWINNFIEIISGDGRLALLEQKWMLEFVPAGDLEDK</sequence>
<dbReference type="PROSITE" id="PS51257">
    <property type="entry name" value="PROKAR_LIPOPROTEIN"/>
    <property type="match status" value="1"/>
</dbReference>
<dbReference type="Pfam" id="PF00497">
    <property type="entry name" value="SBP_bac_3"/>
    <property type="match status" value="1"/>
</dbReference>
<reference evidence="5" key="1">
    <citation type="journal article" date="2021" name="Environ. Microbiol.">
        <title>Genomic characterization of three novel Desulfobacterota classes expand the metabolic and phylogenetic diversity of the phylum.</title>
        <authorList>
            <person name="Murphy C.L."/>
            <person name="Biggerstaff J."/>
            <person name="Eichhorn A."/>
            <person name="Ewing E."/>
            <person name="Shahan R."/>
            <person name="Soriano D."/>
            <person name="Stewart S."/>
            <person name="VanMol K."/>
            <person name="Walker R."/>
            <person name="Walters P."/>
            <person name="Elshahed M.S."/>
            <person name="Youssef N.H."/>
        </authorList>
    </citation>
    <scope>NUCLEOTIDE SEQUENCE</scope>
    <source>
        <strain evidence="5">Zod_Metabat.24</strain>
    </source>
</reference>
<dbReference type="Proteomes" id="UP000809273">
    <property type="component" value="Unassembled WGS sequence"/>
</dbReference>
<dbReference type="GO" id="GO:0016020">
    <property type="term" value="C:membrane"/>
    <property type="evidence" value="ECO:0007669"/>
    <property type="project" value="InterPro"/>
</dbReference>
<name>A0A9D8KFD2_9DELT</name>
<gene>
    <name evidence="5" type="ORF">JW984_07225</name>
</gene>
<dbReference type="InterPro" id="IPR001638">
    <property type="entry name" value="Solute-binding_3/MltF_N"/>
</dbReference>
<protein>
    <submittedName>
        <fullName evidence="5">Transporter substrate-binding domain-containing protein</fullName>
    </submittedName>
</protein>
<evidence type="ECO:0000256" key="1">
    <source>
        <dbReference type="ARBA" id="ARBA00022729"/>
    </source>
</evidence>
<dbReference type="SMART" id="SM00062">
    <property type="entry name" value="PBPb"/>
    <property type="match status" value="1"/>
</dbReference>
<dbReference type="Gene3D" id="3.40.190.10">
    <property type="entry name" value="Periplasmic binding protein-like II"/>
    <property type="match status" value="2"/>
</dbReference>
<feature type="domain" description="Ionotropic glutamate receptor C-terminal" evidence="4">
    <location>
        <begin position="54"/>
        <end position="273"/>
    </location>
</feature>
<evidence type="ECO:0000256" key="2">
    <source>
        <dbReference type="SAM" id="SignalP"/>
    </source>
</evidence>
<keyword evidence="1 2" id="KW-0732">Signal</keyword>